<dbReference type="HOGENOM" id="CLU_021838_0_2_4"/>
<dbReference type="GO" id="GO:0005886">
    <property type="term" value="C:plasma membrane"/>
    <property type="evidence" value="ECO:0007669"/>
    <property type="project" value="UniProtKB-SubCell"/>
</dbReference>
<comment type="caution">
    <text evidence="10">The sequence shown here is derived from an EMBL/GenBank/DDBJ whole genome shotgun (WGS) entry which is preliminary data.</text>
</comment>
<feature type="domain" description="ABC transmembrane type-1" evidence="9">
    <location>
        <begin position="328"/>
        <end position="532"/>
    </location>
</feature>
<dbReference type="InterPro" id="IPR000515">
    <property type="entry name" value="MetI-like"/>
</dbReference>
<feature type="transmembrane region" description="Helical" evidence="8">
    <location>
        <begin position="456"/>
        <end position="478"/>
    </location>
</feature>
<feature type="transmembrane region" description="Helical" evidence="8">
    <location>
        <begin position="58"/>
        <end position="79"/>
    </location>
</feature>
<comment type="subcellular location">
    <subcellularLocation>
        <location evidence="1">Cell inner membrane</location>
        <topology evidence="1">Multi-pass membrane protein</topology>
    </subcellularLocation>
    <subcellularLocation>
        <location evidence="8">Cell membrane</location>
        <topology evidence="8">Multi-pass membrane protein</topology>
    </subcellularLocation>
</comment>
<evidence type="ECO:0000259" key="9">
    <source>
        <dbReference type="PROSITE" id="PS50928"/>
    </source>
</evidence>
<sequence length="539" mass="59461">MLMKPAFRKLLLPRLWLLLCVCSIAVPLGVIVASFGTFDAEIWTFLLEFQLPLLVKNTVWLVLGVGFGTAVLGTSCAWLTAMYDFPMRRFFFWAMMLPLAVPAYVLAFTQLGLFDYTGPISTWLRESRGFEQGLPEIRNGFGLAVVMSLTFYPYVYLLARNAFGSMGQRALEAGASLGLSPTRSFFRVALPMARPWIAGGTVLVLMEVLSDFGTVSVFGYDTFTTAIYQAWFDFYSLETAKQLAALLITAVFVLLVLEQLSRGGRRYSQSGRIQHRKRQKLPAFSGWLAFAYCTLLLTFAFLIPVVQLLIWAYETFNDGFNTSLWENAWHSFAASMAAALLAAAVALLLALSKRVDKSRFAAFSARAATLGYAIPGTVLAVGVFVPVAWLDNVLIDWLKLPEEVTGIFKGTLAVMLAAYVIRFLAVAFASVEAGLERISPSQAEAARSLGYNGAGVLRRIYLPLLKGALGTGMLMAFVDMMKEMPITLMTRPYDWDTLAVRVYAFTIEGQFANAALPALLIVLTGLVPVILFSRTEQKS</sequence>
<dbReference type="CDD" id="cd06261">
    <property type="entry name" value="TM_PBP2"/>
    <property type="match status" value="2"/>
</dbReference>
<comment type="similarity">
    <text evidence="8">Belongs to the binding-protein-dependent transport system permease family.</text>
</comment>
<keyword evidence="3" id="KW-1003">Cell membrane</keyword>
<dbReference type="PANTHER" id="PTHR43357:SF3">
    <property type="entry name" value="FE(3+)-TRANSPORT SYSTEM PERMEASE PROTEIN FBPB 2"/>
    <property type="match status" value="1"/>
</dbReference>
<evidence type="ECO:0000256" key="1">
    <source>
        <dbReference type="ARBA" id="ARBA00004429"/>
    </source>
</evidence>
<proteinExistence type="inferred from homology"/>
<protein>
    <submittedName>
        <fullName evidence="10">Iron (Fe3+) ABC superfamily ATP binding cassette transporter, permease protein</fullName>
    </submittedName>
</protein>
<feature type="transmembrane region" description="Helical" evidence="8">
    <location>
        <begin position="372"/>
        <end position="390"/>
    </location>
</feature>
<organism evidence="10 11">
    <name type="scientific">Neisseria wadsworthii 9715</name>
    <dbReference type="NCBI Taxonomy" id="1030841"/>
    <lineage>
        <taxon>Bacteria</taxon>
        <taxon>Pseudomonadati</taxon>
        <taxon>Pseudomonadota</taxon>
        <taxon>Betaproteobacteria</taxon>
        <taxon>Neisseriales</taxon>
        <taxon>Neisseriaceae</taxon>
        <taxon>Neisseria</taxon>
    </lineage>
</organism>
<dbReference type="SUPFAM" id="SSF161098">
    <property type="entry name" value="MetI-like"/>
    <property type="match status" value="2"/>
</dbReference>
<keyword evidence="11" id="KW-1185">Reference proteome</keyword>
<evidence type="ECO:0000313" key="11">
    <source>
        <dbReference type="Proteomes" id="UP000005336"/>
    </source>
</evidence>
<dbReference type="Gene3D" id="1.10.3720.10">
    <property type="entry name" value="MetI-like"/>
    <property type="match status" value="2"/>
</dbReference>
<feature type="transmembrane region" description="Helical" evidence="8">
    <location>
        <begin position="332"/>
        <end position="351"/>
    </location>
</feature>
<gene>
    <name evidence="10" type="primary">fbpB</name>
    <name evidence="10" type="ORF">HMPREF9370_1142</name>
</gene>
<feature type="transmembrane region" description="Helical" evidence="8">
    <location>
        <begin position="511"/>
        <end position="532"/>
    </location>
</feature>
<keyword evidence="2 8" id="KW-0813">Transport</keyword>
<dbReference type="PANTHER" id="PTHR43357">
    <property type="entry name" value="INNER MEMBRANE ABC TRANSPORTER PERMEASE PROTEIN YDCV"/>
    <property type="match status" value="1"/>
</dbReference>
<dbReference type="PROSITE" id="PS50928">
    <property type="entry name" value="ABC_TM1"/>
    <property type="match status" value="2"/>
</dbReference>
<feature type="transmembrane region" description="Helical" evidence="8">
    <location>
        <begin position="281"/>
        <end position="312"/>
    </location>
</feature>
<dbReference type="Proteomes" id="UP000005336">
    <property type="component" value="Unassembled WGS sequence"/>
</dbReference>
<feature type="domain" description="ABC transmembrane type-1" evidence="9">
    <location>
        <begin position="55"/>
        <end position="256"/>
    </location>
</feature>
<dbReference type="RefSeq" id="WP_009116283.1">
    <property type="nucleotide sequence ID" value="NZ_JH165159.1"/>
</dbReference>
<feature type="transmembrane region" description="Helical" evidence="8">
    <location>
        <begin position="240"/>
        <end position="260"/>
    </location>
</feature>
<feature type="transmembrane region" description="Helical" evidence="8">
    <location>
        <begin position="91"/>
        <end position="114"/>
    </location>
</feature>
<feature type="transmembrane region" description="Helical" evidence="8">
    <location>
        <begin position="410"/>
        <end position="435"/>
    </location>
</feature>
<dbReference type="PATRIC" id="fig|1030841.3.peg.1120"/>
<evidence type="ECO:0000256" key="4">
    <source>
        <dbReference type="ARBA" id="ARBA00022519"/>
    </source>
</evidence>
<dbReference type="EMBL" id="AGAZ01000041">
    <property type="protein sequence ID" value="EGZ47297.1"/>
    <property type="molecule type" value="Genomic_DNA"/>
</dbReference>
<evidence type="ECO:0000256" key="8">
    <source>
        <dbReference type="RuleBase" id="RU363032"/>
    </source>
</evidence>
<feature type="transmembrane region" description="Helical" evidence="8">
    <location>
        <begin position="196"/>
        <end position="220"/>
    </location>
</feature>
<evidence type="ECO:0000256" key="7">
    <source>
        <dbReference type="ARBA" id="ARBA00023136"/>
    </source>
</evidence>
<reference evidence="10 11" key="1">
    <citation type="submission" date="2011-06" db="EMBL/GenBank/DDBJ databases">
        <authorList>
            <person name="Muzny D."/>
            <person name="Qin X."/>
            <person name="Deng J."/>
            <person name="Jiang H."/>
            <person name="Liu Y."/>
            <person name="Qu J."/>
            <person name="Song X.-Z."/>
            <person name="Zhang L."/>
            <person name="Thornton R."/>
            <person name="Coyle M."/>
            <person name="Francisco L."/>
            <person name="Jackson L."/>
            <person name="Javaid M."/>
            <person name="Korchina V."/>
            <person name="Kovar C."/>
            <person name="Mata R."/>
            <person name="Mathew T."/>
            <person name="Ngo R."/>
            <person name="Nguyen L."/>
            <person name="Nguyen N."/>
            <person name="Okwuonu G."/>
            <person name="Ongeri F."/>
            <person name="Pham C."/>
            <person name="Simmons D."/>
            <person name="Wilczek-Boney K."/>
            <person name="Hale W."/>
            <person name="Jakkamsetti A."/>
            <person name="Pham P."/>
            <person name="Ruth R."/>
            <person name="San Lucas F."/>
            <person name="Warren J."/>
            <person name="Zhang J."/>
            <person name="Zhao Z."/>
            <person name="Zhou C."/>
            <person name="Zhu D."/>
            <person name="Lee S."/>
            <person name="Bess C."/>
            <person name="Blankenburg K."/>
            <person name="Forbes L."/>
            <person name="Fu Q."/>
            <person name="Gubbala S."/>
            <person name="Hirani K."/>
            <person name="Jayaseelan J.C."/>
            <person name="Lara F."/>
            <person name="Munidasa M."/>
            <person name="Palculict T."/>
            <person name="Patil S."/>
            <person name="Pu L.-L."/>
            <person name="Saada N."/>
            <person name="Tang L."/>
            <person name="Weissenberger G."/>
            <person name="Zhu Y."/>
            <person name="Hemphill L."/>
            <person name="Shang Y."/>
            <person name="Youmans B."/>
            <person name="Ayvaz T."/>
            <person name="Ross M."/>
            <person name="Santibanez J."/>
            <person name="Aqrawi P."/>
            <person name="Gross S."/>
            <person name="Joshi V."/>
            <person name="Fowler G."/>
            <person name="Nazareth L."/>
            <person name="Reid J."/>
            <person name="Worley K."/>
            <person name="Petrosino J."/>
            <person name="Highlander S."/>
            <person name="Gibbs R."/>
        </authorList>
    </citation>
    <scope>NUCLEOTIDE SEQUENCE [LARGE SCALE GENOMIC DNA]</scope>
    <source>
        <strain evidence="10 11">9715</strain>
    </source>
</reference>
<dbReference type="Pfam" id="PF00528">
    <property type="entry name" value="BPD_transp_1"/>
    <property type="match status" value="2"/>
</dbReference>
<keyword evidence="6 8" id="KW-1133">Transmembrane helix</keyword>
<evidence type="ECO:0000256" key="5">
    <source>
        <dbReference type="ARBA" id="ARBA00022692"/>
    </source>
</evidence>
<accession>G4CPY2</accession>
<dbReference type="GO" id="GO:0055085">
    <property type="term" value="P:transmembrane transport"/>
    <property type="evidence" value="ECO:0007669"/>
    <property type="project" value="InterPro"/>
</dbReference>
<name>G4CPY2_9NEIS</name>
<evidence type="ECO:0000313" key="10">
    <source>
        <dbReference type="EMBL" id="EGZ47297.1"/>
    </source>
</evidence>
<dbReference type="STRING" id="1030841.HMPREF9370_1142"/>
<evidence type="ECO:0000256" key="6">
    <source>
        <dbReference type="ARBA" id="ARBA00022989"/>
    </source>
</evidence>
<keyword evidence="4" id="KW-0997">Cell inner membrane</keyword>
<evidence type="ECO:0000256" key="2">
    <source>
        <dbReference type="ARBA" id="ARBA00022448"/>
    </source>
</evidence>
<dbReference type="FunFam" id="1.10.3720.10:FF:000088">
    <property type="entry name" value="Iron(III) ABC transporter, permease protein"/>
    <property type="match status" value="1"/>
</dbReference>
<dbReference type="InterPro" id="IPR035906">
    <property type="entry name" value="MetI-like_sf"/>
</dbReference>
<evidence type="ECO:0000256" key="3">
    <source>
        <dbReference type="ARBA" id="ARBA00022475"/>
    </source>
</evidence>
<keyword evidence="5 8" id="KW-0812">Transmembrane</keyword>
<dbReference type="AlphaFoldDB" id="G4CPY2"/>
<feature type="transmembrane region" description="Helical" evidence="8">
    <location>
        <begin position="140"/>
        <end position="159"/>
    </location>
</feature>
<keyword evidence="7 8" id="KW-0472">Membrane</keyword>